<feature type="domain" description="Valyl-tRNA synthetase tRNA-binding arm" evidence="13">
    <location>
        <begin position="2"/>
        <end position="60"/>
    </location>
</feature>
<accession>A0A3C1KPJ0</accession>
<evidence type="ECO:0000256" key="9">
    <source>
        <dbReference type="ARBA" id="ARBA00029936"/>
    </source>
</evidence>
<dbReference type="InterPro" id="IPR037118">
    <property type="entry name" value="Val-tRNA_synth_C_sf"/>
</dbReference>
<dbReference type="EC" id="6.1.1.9" evidence="1"/>
<evidence type="ECO:0000256" key="3">
    <source>
        <dbReference type="ARBA" id="ARBA00022741"/>
    </source>
</evidence>
<dbReference type="Gene3D" id="1.10.287.380">
    <property type="entry name" value="Valyl-tRNA synthetase, C-terminal domain"/>
    <property type="match status" value="1"/>
</dbReference>
<dbReference type="Proteomes" id="UP000259273">
    <property type="component" value="Unassembled WGS sequence"/>
</dbReference>
<reference evidence="14 15" key="1">
    <citation type="journal article" date="2018" name="Nat. Biotechnol.">
        <title>A standardized bacterial taxonomy based on genome phylogeny substantially revises the tree of life.</title>
        <authorList>
            <person name="Parks D.H."/>
            <person name="Chuvochina M."/>
            <person name="Waite D.W."/>
            <person name="Rinke C."/>
            <person name="Skarshewski A."/>
            <person name="Chaumeil P.A."/>
            <person name="Hugenholtz P."/>
        </authorList>
    </citation>
    <scope>NUCLEOTIDE SEQUENCE [LARGE SCALE GENOMIC DNA]</scope>
    <source>
        <strain evidence="14">UBA9158</strain>
    </source>
</reference>
<keyword evidence="4" id="KW-0067">ATP-binding</keyword>
<evidence type="ECO:0000313" key="14">
    <source>
        <dbReference type="EMBL" id="HAN28610.1"/>
    </source>
</evidence>
<sequence>RDAELARLGREVEKLEKERGRLQGKLGNSNFVDRAPQDVVDKEQEKLAALEQALQKLRGQADYIARL</sequence>
<evidence type="ECO:0000256" key="8">
    <source>
        <dbReference type="ARBA" id="ARBA00024407"/>
    </source>
</evidence>
<evidence type="ECO:0000256" key="1">
    <source>
        <dbReference type="ARBA" id="ARBA00013169"/>
    </source>
</evidence>
<dbReference type="AlphaFoldDB" id="A0A3C1KPJ0"/>
<evidence type="ECO:0000256" key="11">
    <source>
        <dbReference type="ARBA" id="ARBA00060830"/>
    </source>
</evidence>
<dbReference type="FunFam" id="1.10.287.380:FF:000001">
    <property type="entry name" value="Valine--tRNA ligase"/>
    <property type="match status" value="1"/>
</dbReference>
<keyword evidence="5" id="KW-0648">Protein biosynthesis</keyword>
<evidence type="ECO:0000256" key="4">
    <source>
        <dbReference type="ARBA" id="ARBA00022840"/>
    </source>
</evidence>
<feature type="non-terminal residue" evidence="14">
    <location>
        <position position="1"/>
    </location>
</feature>
<protein>
    <recommendedName>
        <fullName evidence="8">Valine--tRNA ligase</fullName>
        <ecNumber evidence="1">6.1.1.9</ecNumber>
    </recommendedName>
    <alternativeName>
        <fullName evidence="9">Valyl-tRNA synthetase</fullName>
    </alternativeName>
</protein>
<evidence type="ECO:0000256" key="7">
    <source>
        <dbReference type="ARBA" id="ARBA00023146"/>
    </source>
</evidence>
<evidence type="ECO:0000256" key="5">
    <source>
        <dbReference type="ARBA" id="ARBA00022917"/>
    </source>
</evidence>
<dbReference type="GO" id="GO:0005524">
    <property type="term" value="F:ATP binding"/>
    <property type="evidence" value="ECO:0007669"/>
    <property type="project" value="UniProtKB-KW"/>
</dbReference>
<evidence type="ECO:0000313" key="15">
    <source>
        <dbReference type="Proteomes" id="UP000259273"/>
    </source>
</evidence>
<evidence type="ECO:0000256" key="2">
    <source>
        <dbReference type="ARBA" id="ARBA00022598"/>
    </source>
</evidence>
<keyword evidence="3" id="KW-0547">Nucleotide-binding</keyword>
<evidence type="ECO:0000256" key="12">
    <source>
        <dbReference type="SAM" id="Coils"/>
    </source>
</evidence>
<dbReference type="InterPro" id="IPR010978">
    <property type="entry name" value="tRNA-bd_arm"/>
</dbReference>
<dbReference type="Pfam" id="PF10458">
    <property type="entry name" value="Val_tRNA-synt_C"/>
    <property type="match status" value="1"/>
</dbReference>
<gene>
    <name evidence="14" type="ORF">DCP75_12970</name>
</gene>
<evidence type="ECO:0000256" key="10">
    <source>
        <dbReference type="ARBA" id="ARBA00047552"/>
    </source>
</evidence>
<comment type="catalytic activity">
    <reaction evidence="10">
        <text>tRNA(Val) + L-valine + ATP = L-valyl-tRNA(Val) + AMP + diphosphate</text>
        <dbReference type="Rhea" id="RHEA:10704"/>
        <dbReference type="Rhea" id="RHEA-COMP:9672"/>
        <dbReference type="Rhea" id="RHEA-COMP:9708"/>
        <dbReference type="ChEBI" id="CHEBI:30616"/>
        <dbReference type="ChEBI" id="CHEBI:33019"/>
        <dbReference type="ChEBI" id="CHEBI:57762"/>
        <dbReference type="ChEBI" id="CHEBI:78442"/>
        <dbReference type="ChEBI" id="CHEBI:78537"/>
        <dbReference type="ChEBI" id="CHEBI:456215"/>
        <dbReference type="EC" id="6.1.1.9"/>
    </reaction>
</comment>
<dbReference type="GO" id="GO:0006438">
    <property type="term" value="P:valyl-tRNA aminoacylation"/>
    <property type="evidence" value="ECO:0007669"/>
    <property type="project" value="InterPro"/>
</dbReference>
<dbReference type="GO" id="GO:0005737">
    <property type="term" value="C:cytoplasm"/>
    <property type="evidence" value="ECO:0007669"/>
    <property type="project" value="InterPro"/>
</dbReference>
<keyword evidence="2" id="KW-0436">Ligase</keyword>
<dbReference type="EMBL" id="DMND01000174">
    <property type="protein sequence ID" value="HAN28610.1"/>
    <property type="molecule type" value="Genomic_DNA"/>
</dbReference>
<evidence type="ECO:0000256" key="6">
    <source>
        <dbReference type="ARBA" id="ARBA00023054"/>
    </source>
</evidence>
<proteinExistence type="inferred from homology"/>
<dbReference type="InterPro" id="IPR019499">
    <property type="entry name" value="Val-tRNA_synth_tRNA-bd"/>
</dbReference>
<dbReference type="SUPFAM" id="SSF46589">
    <property type="entry name" value="tRNA-binding arm"/>
    <property type="match status" value="1"/>
</dbReference>
<comment type="similarity">
    <text evidence="11">Belongs to the class-I aminoacyl-tRNA synthetase family. ValS type 1 subfamily.</text>
</comment>
<organism evidence="14 15">
    <name type="scientific">Haliea salexigens</name>
    <dbReference type="NCBI Taxonomy" id="287487"/>
    <lineage>
        <taxon>Bacteria</taxon>
        <taxon>Pseudomonadati</taxon>
        <taxon>Pseudomonadota</taxon>
        <taxon>Gammaproteobacteria</taxon>
        <taxon>Cellvibrionales</taxon>
        <taxon>Halieaceae</taxon>
        <taxon>Haliea</taxon>
    </lineage>
</organism>
<evidence type="ECO:0000259" key="13">
    <source>
        <dbReference type="Pfam" id="PF10458"/>
    </source>
</evidence>
<name>A0A3C1KPJ0_9GAMM</name>
<comment type="caution">
    <text evidence="14">The sequence shown here is derived from an EMBL/GenBank/DDBJ whole genome shotgun (WGS) entry which is preliminary data.</text>
</comment>
<keyword evidence="6 12" id="KW-0175">Coiled coil</keyword>
<feature type="coiled-coil region" evidence="12">
    <location>
        <begin position="5"/>
        <end position="60"/>
    </location>
</feature>
<dbReference type="GO" id="GO:0004832">
    <property type="term" value="F:valine-tRNA ligase activity"/>
    <property type="evidence" value="ECO:0007669"/>
    <property type="project" value="UniProtKB-EC"/>
</dbReference>
<keyword evidence="7" id="KW-0030">Aminoacyl-tRNA synthetase</keyword>